<dbReference type="EMBL" id="JAPFFI010000022">
    <property type="protein sequence ID" value="KAJ6328546.1"/>
    <property type="molecule type" value="Genomic_DNA"/>
</dbReference>
<comment type="caution">
    <text evidence="1">The sequence shown here is derived from an EMBL/GenBank/DDBJ whole genome shotgun (WGS) entry which is preliminary data.</text>
</comment>
<sequence length="68" mass="7626">MYETRTIQVPGPFKVGPLTTSGSYIMMEFIEFGVCRGNQMDTVKQNLECHGVLVLEDHFTMLILSALS</sequence>
<gene>
    <name evidence="1" type="ORF">OIU77_010268</name>
</gene>
<evidence type="ECO:0000313" key="2">
    <source>
        <dbReference type="Proteomes" id="UP001141253"/>
    </source>
</evidence>
<organism evidence="1 2">
    <name type="scientific">Salix suchowensis</name>
    <dbReference type="NCBI Taxonomy" id="1278906"/>
    <lineage>
        <taxon>Eukaryota</taxon>
        <taxon>Viridiplantae</taxon>
        <taxon>Streptophyta</taxon>
        <taxon>Embryophyta</taxon>
        <taxon>Tracheophyta</taxon>
        <taxon>Spermatophyta</taxon>
        <taxon>Magnoliopsida</taxon>
        <taxon>eudicotyledons</taxon>
        <taxon>Gunneridae</taxon>
        <taxon>Pentapetalae</taxon>
        <taxon>rosids</taxon>
        <taxon>fabids</taxon>
        <taxon>Malpighiales</taxon>
        <taxon>Salicaceae</taxon>
        <taxon>Saliceae</taxon>
        <taxon>Salix</taxon>
    </lineage>
</organism>
<accession>A0ABQ9A8Y7</accession>
<name>A0ABQ9A8Y7_9ROSI</name>
<dbReference type="Proteomes" id="UP001141253">
    <property type="component" value="Chromosome 14"/>
</dbReference>
<evidence type="ECO:0000313" key="1">
    <source>
        <dbReference type="EMBL" id="KAJ6328546.1"/>
    </source>
</evidence>
<reference evidence="1" key="1">
    <citation type="submission" date="2022-10" db="EMBL/GenBank/DDBJ databases">
        <authorList>
            <person name="Hyden B.L."/>
            <person name="Feng K."/>
            <person name="Yates T."/>
            <person name="Jawdy S."/>
            <person name="Smart L.B."/>
            <person name="Muchero W."/>
        </authorList>
    </citation>
    <scope>NUCLEOTIDE SEQUENCE</scope>
    <source>
        <tissue evidence="1">Shoot tip</tissue>
    </source>
</reference>
<protein>
    <submittedName>
        <fullName evidence="1">Uncharacterized protein</fullName>
    </submittedName>
</protein>
<reference evidence="1" key="2">
    <citation type="journal article" date="2023" name="Int. J. Mol. Sci.">
        <title>De Novo Assembly and Annotation of 11 Diverse Shrub Willow (Salix) Genomes Reveals Novel Gene Organization in Sex-Linked Regions.</title>
        <authorList>
            <person name="Hyden B."/>
            <person name="Feng K."/>
            <person name="Yates T.B."/>
            <person name="Jawdy S."/>
            <person name="Cereghino C."/>
            <person name="Smart L.B."/>
            <person name="Muchero W."/>
        </authorList>
    </citation>
    <scope>NUCLEOTIDE SEQUENCE</scope>
    <source>
        <tissue evidence="1">Shoot tip</tissue>
    </source>
</reference>
<proteinExistence type="predicted"/>
<keyword evidence="2" id="KW-1185">Reference proteome</keyword>